<reference evidence="2 3" key="1">
    <citation type="journal article" date="2019" name="Int. J. Syst. Evol. Microbiol.">
        <title>The Global Catalogue of Microorganisms (GCM) 10K type strain sequencing project: providing services to taxonomists for standard genome sequencing and annotation.</title>
        <authorList>
            <consortium name="The Broad Institute Genomics Platform"/>
            <consortium name="The Broad Institute Genome Sequencing Center for Infectious Disease"/>
            <person name="Wu L."/>
            <person name="Ma J."/>
        </authorList>
    </citation>
    <scope>NUCLEOTIDE SEQUENCE [LARGE SCALE GENOMIC DNA]</scope>
    <source>
        <strain evidence="2 3">DT31</strain>
    </source>
</reference>
<evidence type="ECO:0000256" key="1">
    <source>
        <dbReference type="SAM" id="MobiDB-lite"/>
    </source>
</evidence>
<gene>
    <name evidence="2" type="ORF">ACFQL9_04110</name>
</gene>
<dbReference type="GeneID" id="81126986"/>
<dbReference type="EMBL" id="JBHTAH010000002">
    <property type="protein sequence ID" value="MFC7068817.1"/>
    <property type="molecule type" value="Genomic_DNA"/>
</dbReference>
<dbReference type="PROSITE" id="PS51318">
    <property type="entry name" value="TAT"/>
    <property type="match status" value="1"/>
</dbReference>
<dbReference type="Proteomes" id="UP001596461">
    <property type="component" value="Unassembled WGS sequence"/>
</dbReference>
<name>A0ABD5WA18_9EURY</name>
<proteinExistence type="predicted"/>
<evidence type="ECO:0000313" key="2">
    <source>
        <dbReference type="EMBL" id="MFC7068817.1"/>
    </source>
</evidence>
<feature type="region of interest" description="Disordered" evidence="1">
    <location>
        <begin position="22"/>
        <end position="61"/>
    </location>
</feature>
<dbReference type="InterPro" id="IPR012334">
    <property type="entry name" value="Pectin_lyas_fold"/>
</dbReference>
<accession>A0ABD5WA18</accession>
<dbReference type="AlphaFoldDB" id="A0ABD5WA18"/>
<dbReference type="RefSeq" id="WP_284033366.1">
    <property type="nucleotide sequence ID" value="NZ_CP126155.1"/>
</dbReference>
<organism evidence="2 3">
    <name type="scientific">Halobaculum lipolyticum</name>
    <dbReference type="NCBI Taxonomy" id="3032001"/>
    <lineage>
        <taxon>Archaea</taxon>
        <taxon>Methanobacteriati</taxon>
        <taxon>Methanobacteriota</taxon>
        <taxon>Stenosarchaea group</taxon>
        <taxon>Halobacteria</taxon>
        <taxon>Halobacteriales</taxon>
        <taxon>Haloferacaceae</taxon>
        <taxon>Halobaculum</taxon>
    </lineage>
</organism>
<dbReference type="InterPro" id="IPR011050">
    <property type="entry name" value="Pectin_lyase_fold/virulence"/>
</dbReference>
<sequence length="477" mass="49817">MNTERRTFLRRLAALSVAAGLAGCGGTPGSTTDRGTSTLPDRETPTDSPTPTATETPNSLAEEWGFDSVVDVTELGVDPTGGAPIDDVVAEHIGAEELLYFPPGRYQLAESIAVSAVPRAGMVGADATIVPSEGNEDPMFSLGWPDPVGAAVFAGLSFDFSAEDTGGRPLLARGDDVLIEDVTLRGEADVDQDLFRVDVTDPDGSGMIRRLFLPDGAPPDTKVTGCEVGDDNRGDVSFVDCEIDRFPDNGLYADPPEGTVSVIGGKYQNNGVAGVRVEVSEDAVIRGVHVRCDDATRGGANMRGIRLRAGRSILVEDCLVEMLEVTSSDGAITFASELQSATVRNCLLHVDADGVNAIRMKSAAGGRSRRGPFVCESVTITGAAGQGAAIEAADREGVTFRDICLHQSGADRDGVLVDHLRGEFLDSSVSVTGSPFVLNESTLVRRNVDVREGAEAAAGGAGPCASGDIGNDTEFDR</sequence>
<dbReference type="InterPro" id="IPR006311">
    <property type="entry name" value="TAT_signal"/>
</dbReference>
<protein>
    <submittedName>
        <fullName evidence="2">Right-handed parallel beta-helix repeat-containing protein</fullName>
    </submittedName>
</protein>
<feature type="compositionally biased region" description="Polar residues" evidence="1">
    <location>
        <begin position="29"/>
        <end position="39"/>
    </location>
</feature>
<dbReference type="PROSITE" id="PS51257">
    <property type="entry name" value="PROKAR_LIPOPROTEIN"/>
    <property type="match status" value="1"/>
</dbReference>
<feature type="compositionally biased region" description="Polar residues" evidence="1">
    <location>
        <begin position="46"/>
        <end position="59"/>
    </location>
</feature>
<dbReference type="Gene3D" id="2.160.20.10">
    <property type="entry name" value="Single-stranded right-handed beta-helix, Pectin lyase-like"/>
    <property type="match status" value="1"/>
</dbReference>
<comment type="caution">
    <text evidence="2">The sequence shown here is derived from an EMBL/GenBank/DDBJ whole genome shotgun (WGS) entry which is preliminary data.</text>
</comment>
<feature type="region of interest" description="Disordered" evidence="1">
    <location>
        <begin position="455"/>
        <end position="477"/>
    </location>
</feature>
<dbReference type="SUPFAM" id="SSF51126">
    <property type="entry name" value="Pectin lyase-like"/>
    <property type="match status" value="1"/>
</dbReference>
<keyword evidence="3" id="KW-1185">Reference proteome</keyword>
<evidence type="ECO:0000313" key="3">
    <source>
        <dbReference type="Proteomes" id="UP001596461"/>
    </source>
</evidence>